<name>A0ABY4H1E9_9BACI</name>
<dbReference type="PANTHER" id="PTHR35568:SF1">
    <property type="entry name" value="TRANSCRIPTIONAL REGULATOR DAUR"/>
    <property type="match status" value="1"/>
</dbReference>
<organism evidence="3 4">
    <name type="scientific">Halobacillus shinanisalinarum</name>
    <dbReference type="NCBI Taxonomy" id="2932258"/>
    <lineage>
        <taxon>Bacteria</taxon>
        <taxon>Bacillati</taxon>
        <taxon>Bacillota</taxon>
        <taxon>Bacilli</taxon>
        <taxon>Bacillales</taxon>
        <taxon>Bacillaceae</taxon>
        <taxon>Halobacillus</taxon>
    </lineage>
</organism>
<dbReference type="InterPro" id="IPR013559">
    <property type="entry name" value="YheO"/>
</dbReference>
<dbReference type="PANTHER" id="PTHR35568">
    <property type="entry name" value="TRANSCRIPTIONAL REGULATOR DAUR"/>
    <property type="match status" value="1"/>
</dbReference>
<evidence type="ECO:0000313" key="4">
    <source>
        <dbReference type="Proteomes" id="UP000831880"/>
    </source>
</evidence>
<dbReference type="Proteomes" id="UP000831880">
    <property type="component" value="Chromosome"/>
</dbReference>
<gene>
    <name evidence="3" type="ORF">MUO14_04645</name>
</gene>
<proteinExistence type="predicted"/>
<dbReference type="EMBL" id="CP095074">
    <property type="protein sequence ID" value="UOQ94256.1"/>
    <property type="molecule type" value="Genomic_DNA"/>
</dbReference>
<accession>A0ABY4H1E9</accession>
<sequence>MIFDHAIRTADMMVNMFGPRCEVVVHDFSDLQRSLIHIAGNVTSREIGSPITDLVLNELRKNHEDIKDIPGYRTQSSKGQIMKSTTVFLRDEDNKIIGALCTNYDISLLMEMGGEIEHFIDFQEDKQTKHISETFFKSVHDVIQDMVDQVISRYNKAPIQMTMEEKVHCVGELDEKGTFLIKGATEYVAHVLGVSKFTVYNYLNKVRSMNEYKVNENENVR</sequence>
<dbReference type="Pfam" id="PF13309">
    <property type="entry name" value="HTH_22"/>
    <property type="match status" value="1"/>
</dbReference>
<keyword evidence="4" id="KW-1185">Reference proteome</keyword>
<feature type="domain" description="Transcriptional regulator DauR-like HTH" evidence="2">
    <location>
        <begin position="143"/>
        <end position="204"/>
    </location>
</feature>
<evidence type="ECO:0000259" key="2">
    <source>
        <dbReference type="Pfam" id="PF13309"/>
    </source>
</evidence>
<feature type="domain" description="YheO-like" evidence="1">
    <location>
        <begin position="6"/>
        <end position="112"/>
    </location>
</feature>
<dbReference type="InterPro" id="IPR039446">
    <property type="entry name" value="DauR-like"/>
</dbReference>
<evidence type="ECO:0000259" key="1">
    <source>
        <dbReference type="Pfam" id="PF08348"/>
    </source>
</evidence>
<dbReference type="Pfam" id="PF08348">
    <property type="entry name" value="PAS_6"/>
    <property type="match status" value="1"/>
</dbReference>
<reference evidence="3 4" key="1">
    <citation type="submission" date="2022-04" db="EMBL/GenBank/DDBJ databases">
        <title>Halobacillus sp. isolated from saltern.</title>
        <authorList>
            <person name="Won M."/>
            <person name="Lee C.-M."/>
            <person name="Woen H.-Y."/>
            <person name="Kwon S.-W."/>
        </authorList>
    </citation>
    <scope>NUCLEOTIDE SEQUENCE [LARGE SCALE GENOMIC DNA]</scope>
    <source>
        <strain evidence="3 4">SSTM10-2</strain>
    </source>
</reference>
<evidence type="ECO:0000313" key="3">
    <source>
        <dbReference type="EMBL" id="UOQ94256.1"/>
    </source>
</evidence>
<dbReference type="RefSeq" id="WP_244753904.1">
    <property type="nucleotide sequence ID" value="NZ_CP095074.1"/>
</dbReference>
<dbReference type="InterPro" id="IPR039445">
    <property type="entry name" value="DauR-like_HTH"/>
</dbReference>
<protein>
    <submittedName>
        <fullName evidence="3">PAS domain-containing protein</fullName>
    </submittedName>
</protein>